<keyword evidence="7" id="KW-0498">Mitosis</keyword>
<keyword evidence="8" id="KW-0418">Kinase</keyword>
<dbReference type="PROSITE" id="PS50011">
    <property type="entry name" value="PROTEIN_KINASE_DOM"/>
    <property type="match status" value="1"/>
</dbReference>
<evidence type="ECO:0000256" key="8">
    <source>
        <dbReference type="ARBA" id="ARBA00022777"/>
    </source>
</evidence>
<keyword evidence="4" id="KW-0132">Cell division</keyword>
<feature type="region of interest" description="Disordered" evidence="13">
    <location>
        <begin position="26"/>
        <end position="45"/>
    </location>
</feature>
<dbReference type="RefSeq" id="XP_031985222.1">
    <property type="nucleotide sequence ID" value="XM_032129331.1"/>
</dbReference>
<keyword evidence="16" id="KW-1185">Reference proteome</keyword>
<dbReference type="GO" id="GO:0051301">
    <property type="term" value="P:cell division"/>
    <property type="evidence" value="ECO:0007669"/>
    <property type="project" value="UniProtKB-KW"/>
</dbReference>
<dbReference type="SMART" id="SM00220">
    <property type="entry name" value="S_TKc"/>
    <property type="match status" value="1"/>
</dbReference>
<evidence type="ECO:0000256" key="5">
    <source>
        <dbReference type="ARBA" id="ARBA00022679"/>
    </source>
</evidence>
<proteinExistence type="inferred from homology"/>
<dbReference type="GO" id="GO:0000307">
    <property type="term" value="C:cyclin-dependent protein kinase holoenzyme complex"/>
    <property type="evidence" value="ECO:0007669"/>
    <property type="project" value="TreeGrafter"/>
</dbReference>
<dbReference type="OrthoDB" id="1732493at2759"/>
<dbReference type="SUPFAM" id="SSF56112">
    <property type="entry name" value="Protein kinase-like (PK-like)"/>
    <property type="match status" value="1"/>
</dbReference>
<dbReference type="PANTHER" id="PTHR24056">
    <property type="entry name" value="CELL DIVISION PROTEIN KINASE"/>
    <property type="match status" value="1"/>
</dbReference>
<dbReference type="AlphaFoldDB" id="A0A8C3H043"/>
<evidence type="ECO:0000256" key="7">
    <source>
        <dbReference type="ARBA" id="ARBA00022776"/>
    </source>
</evidence>
<reference evidence="15" key="2">
    <citation type="submission" date="2025-08" db="UniProtKB">
        <authorList>
            <consortium name="Ensembl"/>
        </authorList>
    </citation>
    <scope>IDENTIFICATION</scope>
</reference>
<dbReference type="PANTHER" id="PTHR24056:SF462">
    <property type="entry name" value="CYCLIN-DEPENDENT KINASE 3"/>
    <property type="match status" value="1"/>
</dbReference>
<accession>A0A8C3E6I4</accession>
<keyword evidence="10" id="KW-0131">Cell cycle</keyword>
<dbReference type="RefSeq" id="XP_031985219.1">
    <property type="nucleotide sequence ID" value="XM_032129328.1"/>
</dbReference>
<dbReference type="GO" id="GO:0005737">
    <property type="term" value="C:cytoplasm"/>
    <property type="evidence" value="ECO:0007669"/>
    <property type="project" value="TreeGrafter"/>
</dbReference>
<dbReference type="InterPro" id="IPR050108">
    <property type="entry name" value="CDK"/>
</dbReference>
<accession>A0A8C3H043</accession>
<dbReference type="PROSITE" id="PS00108">
    <property type="entry name" value="PROTEIN_KINASE_ST"/>
    <property type="match status" value="1"/>
</dbReference>
<dbReference type="GO" id="GO:0010389">
    <property type="term" value="P:regulation of G2/M transition of mitotic cell cycle"/>
    <property type="evidence" value="ECO:0007669"/>
    <property type="project" value="TreeGrafter"/>
</dbReference>
<dbReference type="GO" id="GO:0005524">
    <property type="term" value="F:ATP binding"/>
    <property type="evidence" value="ECO:0007669"/>
    <property type="project" value="UniProtKB-KW"/>
</dbReference>
<evidence type="ECO:0000259" key="14">
    <source>
        <dbReference type="PROSITE" id="PS50011"/>
    </source>
</evidence>
<comment type="catalytic activity">
    <reaction evidence="11">
        <text>L-threonyl-[protein] + ATP = O-phospho-L-threonyl-[protein] + ADP + H(+)</text>
        <dbReference type="Rhea" id="RHEA:46608"/>
        <dbReference type="Rhea" id="RHEA-COMP:11060"/>
        <dbReference type="Rhea" id="RHEA-COMP:11605"/>
        <dbReference type="ChEBI" id="CHEBI:15378"/>
        <dbReference type="ChEBI" id="CHEBI:30013"/>
        <dbReference type="ChEBI" id="CHEBI:30616"/>
        <dbReference type="ChEBI" id="CHEBI:61977"/>
        <dbReference type="ChEBI" id="CHEBI:456216"/>
        <dbReference type="EC" id="2.7.11.22"/>
    </reaction>
</comment>
<dbReference type="CTD" id="1018"/>
<keyword evidence="6" id="KW-0547">Nucleotide-binding</keyword>
<evidence type="ECO:0000256" key="11">
    <source>
        <dbReference type="ARBA" id="ARBA00047811"/>
    </source>
</evidence>
<reference evidence="15" key="3">
    <citation type="submission" date="2025-09" db="UniProtKB">
        <authorList>
            <consortium name="Ensembl"/>
        </authorList>
    </citation>
    <scope>IDENTIFICATION</scope>
</reference>
<evidence type="ECO:0000256" key="6">
    <source>
        <dbReference type="ARBA" id="ARBA00022741"/>
    </source>
</evidence>
<evidence type="ECO:0000256" key="3">
    <source>
        <dbReference type="ARBA" id="ARBA00022527"/>
    </source>
</evidence>
<dbReference type="GO" id="GO:0010468">
    <property type="term" value="P:regulation of gene expression"/>
    <property type="evidence" value="ECO:0007669"/>
    <property type="project" value="TreeGrafter"/>
</dbReference>
<dbReference type="InterPro" id="IPR011009">
    <property type="entry name" value="Kinase-like_dom_sf"/>
</dbReference>
<dbReference type="GeneID" id="116453652"/>
<dbReference type="GO" id="GO:0005634">
    <property type="term" value="C:nucleus"/>
    <property type="evidence" value="ECO:0007669"/>
    <property type="project" value="TreeGrafter"/>
</dbReference>
<sequence length="347" mass="39401">MHPQVLPNKLCPKACMSRSSSPSPCPQLHFPASPQHAPATAPPQTQMLPWGAVEEGRDTEPHWAVGSPWVMGCCTARLCHRESEGVPSTAIREISLLKELKHPNIVRLLDVIHSQKKLYIVFEYLNQDLKKYMDSCQAGDLPLSLVKNYLSQLLQGVSFCHSHRVIHRDLKPQNLLINEAGAIKLADFGLARAFGVPLRTYTHEVVTLWYRAPEILLGCRYYSTPVDIWSIGCIFAEMMTRKALFPGDCEIDQLFQIFRILGTPTEVTWPGVTQLPDYKGSFPRWPRKDMKDIVPNLDRDGRDLLMQLLLYDPSKRISAKAALNHQYFLCRNSGSPEQQSVLRRDCR</sequence>
<dbReference type="RefSeq" id="XP_031985218.1">
    <property type="nucleotide sequence ID" value="XM_032129327.1"/>
</dbReference>
<keyword evidence="5" id="KW-0808">Transferase</keyword>
<dbReference type="RefSeq" id="XP_031985217.1">
    <property type="nucleotide sequence ID" value="XM_032129326.1"/>
</dbReference>
<keyword evidence="3" id="KW-0723">Serine/threonine-protein kinase</keyword>
<comment type="similarity">
    <text evidence="1">Belongs to the protein kinase superfamily. CMGC Ser/Thr protein kinase family. CDC2/CDKX subfamily.</text>
</comment>
<organism evidence="15 16">
    <name type="scientific">Corvus moneduloides</name>
    <name type="common">New Caledonian crow</name>
    <dbReference type="NCBI Taxonomy" id="1196302"/>
    <lineage>
        <taxon>Eukaryota</taxon>
        <taxon>Metazoa</taxon>
        <taxon>Chordata</taxon>
        <taxon>Craniata</taxon>
        <taxon>Vertebrata</taxon>
        <taxon>Euteleostomi</taxon>
        <taxon>Archelosauria</taxon>
        <taxon>Archosauria</taxon>
        <taxon>Dinosauria</taxon>
        <taxon>Saurischia</taxon>
        <taxon>Theropoda</taxon>
        <taxon>Coelurosauria</taxon>
        <taxon>Aves</taxon>
        <taxon>Neognathae</taxon>
        <taxon>Neoaves</taxon>
        <taxon>Telluraves</taxon>
        <taxon>Australaves</taxon>
        <taxon>Passeriformes</taxon>
        <taxon>Corvoidea</taxon>
        <taxon>Corvidae</taxon>
        <taxon>Corvus</taxon>
    </lineage>
</organism>
<evidence type="ECO:0000256" key="13">
    <source>
        <dbReference type="SAM" id="MobiDB-lite"/>
    </source>
</evidence>
<comment type="catalytic activity">
    <reaction evidence="12">
        <text>L-seryl-[protein] + ATP = O-phospho-L-seryl-[protein] + ADP + H(+)</text>
        <dbReference type="Rhea" id="RHEA:17989"/>
        <dbReference type="Rhea" id="RHEA-COMP:9863"/>
        <dbReference type="Rhea" id="RHEA-COMP:11604"/>
        <dbReference type="ChEBI" id="CHEBI:15378"/>
        <dbReference type="ChEBI" id="CHEBI:29999"/>
        <dbReference type="ChEBI" id="CHEBI:30616"/>
        <dbReference type="ChEBI" id="CHEBI:83421"/>
        <dbReference type="ChEBI" id="CHEBI:456216"/>
        <dbReference type="EC" id="2.7.11.22"/>
    </reaction>
</comment>
<dbReference type="GO" id="GO:0030332">
    <property type="term" value="F:cyclin binding"/>
    <property type="evidence" value="ECO:0007669"/>
    <property type="project" value="TreeGrafter"/>
</dbReference>
<evidence type="ECO:0000313" key="16">
    <source>
        <dbReference type="Proteomes" id="UP000694553"/>
    </source>
</evidence>
<dbReference type="RefSeq" id="XP_031985223.1">
    <property type="nucleotide sequence ID" value="XM_032129332.1"/>
</dbReference>
<reference evidence="16" key="1">
    <citation type="submission" date="2019-10" db="EMBL/GenBank/DDBJ databases">
        <title>Corvus moneduloides (New Caledonian crow) genome, bCorMon1, primary haplotype.</title>
        <authorList>
            <person name="Rutz C."/>
            <person name="Fungtammasan C."/>
            <person name="Mountcastle J."/>
            <person name="Formenti G."/>
            <person name="Chow W."/>
            <person name="Howe K."/>
            <person name="Steele M.P."/>
            <person name="Fernandes J."/>
            <person name="Gilbert M.T.P."/>
            <person name="Fedrigo O."/>
            <person name="Jarvis E.D."/>
            <person name="Gemmell N."/>
        </authorList>
    </citation>
    <scope>NUCLEOTIDE SEQUENCE [LARGE SCALE GENOMIC DNA]</scope>
</reference>
<name>A0A8C3H043_CORMO</name>
<dbReference type="GO" id="GO:0007165">
    <property type="term" value="P:signal transduction"/>
    <property type="evidence" value="ECO:0007669"/>
    <property type="project" value="TreeGrafter"/>
</dbReference>
<evidence type="ECO:0000256" key="10">
    <source>
        <dbReference type="ARBA" id="ARBA00023306"/>
    </source>
</evidence>
<dbReference type="Pfam" id="PF00069">
    <property type="entry name" value="Pkinase"/>
    <property type="match status" value="1"/>
</dbReference>
<gene>
    <name evidence="15" type="primary">CDK3</name>
</gene>
<dbReference type="Ensembl" id="ENSCMUT00000018545.2">
    <property type="protein sequence ID" value="ENSCMUP00000017284.2"/>
    <property type="gene ID" value="ENSCMUG00000010709.2"/>
</dbReference>
<dbReference type="GO" id="GO:0000082">
    <property type="term" value="P:G1/S transition of mitotic cell cycle"/>
    <property type="evidence" value="ECO:0007669"/>
    <property type="project" value="TreeGrafter"/>
</dbReference>
<evidence type="ECO:0000256" key="4">
    <source>
        <dbReference type="ARBA" id="ARBA00022618"/>
    </source>
</evidence>
<evidence type="ECO:0000313" key="15">
    <source>
        <dbReference type="Ensembl" id="ENSCMUP00000017284.2"/>
    </source>
</evidence>
<feature type="domain" description="Protein kinase" evidence="14">
    <location>
        <begin position="1"/>
        <end position="328"/>
    </location>
</feature>
<dbReference type="RefSeq" id="XP_031985221.1">
    <property type="nucleotide sequence ID" value="XM_032129330.1"/>
</dbReference>
<dbReference type="GO" id="GO:0004693">
    <property type="term" value="F:cyclin-dependent protein serine/threonine kinase activity"/>
    <property type="evidence" value="ECO:0007669"/>
    <property type="project" value="UniProtKB-EC"/>
</dbReference>
<dbReference type="InterPro" id="IPR008271">
    <property type="entry name" value="Ser/Thr_kinase_AS"/>
</dbReference>
<dbReference type="EC" id="2.7.11.22" evidence="2"/>
<evidence type="ECO:0000256" key="2">
    <source>
        <dbReference type="ARBA" id="ARBA00012425"/>
    </source>
</evidence>
<keyword evidence="9" id="KW-0067">ATP-binding</keyword>
<evidence type="ECO:0000256" key="1">
    <source>
        <dbReference type="ARBA" id="ARBA00006485"/>
    </source>
</evidence>
<evidence type="ECO:0000256" key="9">
    <source>
        <dbReference type="ARBA" id="ARBA00022840"/>
    </source>
</evidence>
<dbReference type="OMA" id="PDETKWP"/>
<evidence type="ECO:0000256" key="12">
    <source>
        <dbReference type="ARBA" id="ARBA00048367"/>
    </source>
</evidence>
<dbReference type="Gene3D" id="1.10.510.10">
    <property type="entry name" value="Transferase(Phosphotransferase) domain 1"/>
    <property type="match status" value="1"/>
</dbReference>
<feature type="compositionally biased region" description="Low complexity" evidence="13">
    <location>
        <begin position="31"/>
        <end position="45"/>
    </location>
</feature>
<protein>
    <recommendedName>
        <fullName evidence="2">cyclin-dependent kinase</fullName>
        <ecNumber evidence="2">2.7.11.22</ecNumber>
    </recommendedName>
</protein>
<dbReference type="FunFam" id="1.10.510.10:FF:000144">
    <property type="entry name" value="Cyclin-dependent kinase 2"/>
    <property type="match status" value="1"/>
</dbReference>
<dbReference type="InterPro" id="IPR000719">
    <property type="entry name" value="Prot_kinase_dom"/>
</dbReference>
<dbReference type="Proteomes" id="UP000694553">
    <property type="component" value="Unassembled WGS sequence"/>
</dbReference>
<dbReference type="Gene3D" id="3.30.200.20">
    <property type="entry name" value="Phosphorylase Kinase, domain 1"/>
    <property type="match status" value="1"/>
</dbReference>